<comment type="catalytic activity">
    <reaction evidence="1">
        <text>ATP + protein L-histidine = ADP + protein N-phospho-L-histidine.</text>
        <dbReference type="EC" id="2.7.13.3"/>
    </reaction>
</comment>
<evidence type="ECO:0000256" key="6">
    <source>
        <dbReference type="ARBA" id="ARBA00022741"/>
    </source>
</evidence>
<gene>
    <name evidence="15" type="ORF">CQ14_02610</name>
</gene>
<feature type="coiled-coil region" evidence="10">
    <location>
        <begin position="44"/>
        <end position="71"/>
    </location>
</feature>
<evidence type="ECO:0000256" key="4">
    <source>
        <dbReference type="ARBA" id="ARBA00022679"/>
    </source>
</evidence>
<dbReference type="Pfam" id="PF08448">
    <property type="entry name" value="PAS_4"/>
    <property type="match status" value="1"/>
</dbReference>
<dbReference type="GO" id="GO:0005524">
    <property type="term" value="F:ATP binding"/>
    <property type="evidence" value="ECO:0007669"/>
    <property type="project" value="UniProtKB-KW"/>
</dbReference>
<feature type="domain" description="PAC" evidence="14">
    <location>
        <begin position="428"/>
        <end position="480"/>
    </location>
</feature>
<dbReference type="PROSITE" id="PS50113">
    <property type="entry name" value="PAC"/>
    <property type="match status" value="2"/>
</dbReference>
<keyword evidence="11" id="KW-0812">Transmembrane</keyword>
<dbReference type="CDD" id="cd00130">
    <property type="entry name" value="PAS"/>
    <property type="match status" value="1"/>
</dbReference>
<evidence type="ECO:0000313" key="15">
    <source>
        <dbReference type="EMBL" id="KRR26408.1"/>
    </source>
</evidence>
<keyword evidence="11" id="KW-1133">Transmembrane helix</keyword>
<dbReference type="InterPro" id="IPR052162">
    <property type="entry name" value="Sensor_kinase/Photoreceptor"/>
</dbReference>
<keyword evidence="11" id="KW-0472">Membrane</keyword>
<protein>
    <recommendedName>
        <fullName evidence="2">histidine kinase</fullName>
        <ecNumber evidence="2">2.7.13.3</ecNumber>
    </recommendedName>
</protein>
<dbReference type="Proteomes" id="UP000051660">
    <property type="component" value="Unassembled WGS sequence"/>
</dbReference>
<dbReference type="AlphaFoldDB" id="A0A0R3N1X4"/>
<dbReference type="InterPro" id="IPR000014">
    <property type="entry name" value="PAS"/>
</dbReference>
<keyword evidence="4" id="KW-0808">Transferase</keyword>
<dbReference type="GO" id="GO:0000155">
    <property type="term" value="F:phosphorelay sensor kinase activity"/>
    <property type="evidence" value="ECO:0007669"/>
    <property type="project" value="InterPro"/>
</dbReference>
<dbReference type="InterPro" id="IPR000700">
    <property type="entry name" value="PAS-assoc_C"/>
</dbReference>
<evidence type="ECO:0000256" key="8">
    <source>
        <dbReference type="ARBA" id="ARBA00022840"/>
    </source>
</evidence>
<dbReference type="Pfam" id="PF05227">
    <property type="entry name" value="CHASE3"/>
    <property type="match status" value="1"/>
</dbReference>
<dbReference type="InterPro" id="IPR003594">
    <property type="entry name" value="HATPase_dom"/>
</dbReference>
<keyword evidence="10" id="KW-0175">Coiled coil</keyword>
<dbReference type="InterPro" id="IPR001610">
    <property type="entry name" value="PAC"/>
</dbReference>
<dbReference type="SMART" id="SM00086">
    <property type="entry name" value="PAC"/>
    <property type="match status" value="2"/>
</dbReference>
<keyword evidence="8" id="KW-0067">ATP-binding</keyword>
<evidence type="ECO:0000256" key="7">
    <source>
        <dbReference type="ARBA" id="ARBA00022777"/>
    </source>
</evidence>
<keyword evidence="7" id="KW-0418">Kinase</keyword>
<feature type="domain" description="Histidine kinase" evidence="12">
    <location>
        <begin position="500"/>
        <end position="715"/>
    </location>
</feature>
<comment type="caution">
    <text evidence="15">The sequence shown here is derived from an EMBL/GenBank/DDBJ whole genome shotgun (WGS) entry which is preliminary data.</text>
</comment>
<dbReference type="Pfam" id="PF00512">
    <property type="entry name" value="HisKA"/>
    <property type="match status" value="1"/>
</dbReference>
<keyword evidence="3" id="KW-0597">Phosphoprotein</keyword>
<accession>A0A0R3N1X4</accession>
<evidence type="ECO:0000259" key="13">
    <source>
        <dbReference type="PROSITE" id="PS50112"/>
    </source>
</evidence>
<evidence type="ECO:0000256" key="11">
    <source>
        <dbReference type="SAM" id="Phobius"/>
    </source>
</evidence>
<evidence type="ECO:0000256" key="5">
    <source>
        <dbReference type="ARBA" id="ARBA00022737"/>
    </source>
</evidence>
<dbReference type="SMART" id="SM00091">
    <property type="entry name" value="PAS"/>
    <property type="match status" value="1"/>
</dbReference>
<keyword evidence="5" id="KW-0677">Repeat</keyword>
<dbReference type="SMART" id="SM00388">
    <property type="entry name" value="HisKA"/>
    <property type="match status" value="1"/>
</dbReference>
<dbReference type="InterPro" id="IPR005467">
    <property type="entry name" value="His_kinase_dom"/>
</dbReference>
<dbReference type="EMBL" id="LLYB01000046">
    <property type="protein sequence ID" value="KRR26408.1"/>
    <property type="molecule type" value="Genomic_DNA"/>
</dbReference>
<dbReference type="InterPro" id="IPR007891">
    <property type="entry name" value="CHASE3"/>
</dbReference>
<keyword evidence="6" id="KW-0547">Nucleotide-binding</keyword>
<dbReference type="Gene3D" id="3.30.565.10">
    <property type="entry name" value="Histidine kinase-like ATPase, C-terminal domain"/>
    <property type="match status" value="1"/>
</dbReference>
<keyword evidence="9" id="KW-0902">Two-component regulatory system</keyword>
<evidence type="ECO:0000259" key="12">
    <source>
        <dbReference type="PROSITE" id="PS50109"/>
    </source>
</evidence>
<dbReference type="PANTHER" id="PTHR43304:SF1">
    <property type="entry name" value="PAC DOMAIN-CONTAINING PROTEIN"/>
    <property type="match status" value="1"/>
</dbReference>
<evidence type="ECO:0000256" key="3">
    <source>
        <dbReference type="ARBA" id="ARBA00022553"/>
    </source>
</evidence>
<dbReference type="NCBIfam" id="TIGR00229">
    <property type="entry name" value="sensory_box"/>
    <property type="match status" value="2"/>
</dbReference>
<name>A0A0R3N1X4_9BRAD</name>
<dbReference type="PROSITE" id="PS50112">
    <property type="entry name" value="PAS"/>
    <property type="match status" value="1"/>
</dbReference>
<feature type="domain" description="PAC" evidence="14">
    <location>
        <begin position="304"/>
        <end position="353"/>
    </location>
</feature>
<dbReference type="PROSITE" id="PS50109">
    <property type="entry name" value="HIS_KIN"/>
    <property type="match status" value="1"/>
</dbReference>
<feature type="transmembrane region" description="Helical" evidence="11">
    <location>
        <begin position="184"/>
        <end position="205"/>
    </location>
</feature>
<dbReference type="FunFam" id="3.30.565.10:FF:000042">
    <property type="entry name" value="Two-component sensor histidine kinase KdpD"/>
    <property type="match status" value="1"/>
</dbReference>
<dbReference type="InterPro" id="IPR003661">
    <property type="entry name" value="HisK_dim/P_dom"/>
</dbReference>
<dbReference type="SMART" id="SM00387">
    <property type="entry name" value="HATPase_c"/>
    <property type="match status" value="1"/>
</dbReference>
<dbReference type="GO" id="GO:0042802">
    <property type="term" value="F:identical protein binding"/>
    <property type="evidence" value="ECO:0007669"/>
    <property type="project" value="UniProtKB-ARBA"/>
</dbReference>
<proteinExistence type="predicted"/>
<organism evidence="15 16">
    <name type="scientific">Bradyrhizobium lablabi</name>
    <dbReference type="NCBI Taxonomy" id="722472"/>
    <lineage>
        <taxon>Bacteria</taxon>
        <taxon>Pseudomonadati</taxon>
        <taxon>Pseudomonadota</taxon>
        <taxon>Alphaproteobacteria</taxon>
        <taxon>Hyphomicrobiales</taxon>
        <taxon>Nitrobacteraceae</taxon>
        <taxon>Bradyrhizobium</taxon>
    </lineage>
</organism>
<dbReference type="InterPro" id="IPR004358">
    <property type="entry name" value="Sig_transdc_His_kin-like_C"/>
</dbReference>
<dbReference type="SUPFAM" id="SSF47384">
    <property type="entry name" value="Homodimeric domain of signal transducing histidine kinase"/>
    <property type="match status" value="1"/>
</dbReference>
<reference evidence="15 16" key="1">
    <citation type="submission" date="2014-03" db="EMBL/GenBank/DDBJ databases">
        <title>Bradyrhizobium valentinum sp. nov., isolated from effective nodules of Lupinus mariae-josephae, a lupine endemic of basic-lime soils in Eastern Spain.</title>
        <authorList>
            <person name="Duran D."/>
            <person name="Rey L."/>
            <person name="Navarro A."/>
            <person name="Busquets A."/>
            <person name="Imperial J."/>
            <person name="Ruiz-Argueso T."/>
        </authorList>
    </citation>
    <scope>NUCLEOTIDE SEQUENCE [LARGE SCALE GENOMIC DNA]</scope>
    <source>
        <strain evidence="15 16">CCBAU 23086</strain>
    </source>
</reference>
<dbReference type="Gene3D" id="3.30.450.20">
    <property type="entry name" value="PAS domain"/>
    <property type="match status" value="2"/>
</dbReference>
<dbReference type="CDD" id="cd00082">
    <property type="entry name" value="HisKA"/>
    <property type="match status" value="1"/>
</dbReference>
<dbReference type="SUPFAM" id="SSF55785">
    <property type="entry name" value="PYP-like sensor domain (PAS domain)"/>
    <property type="match status" value="2"/>
</dbReference>
<dbReference type="InterPro" id="IPR013656">
    <property type="entry name" value="PAS_4"/>
</dbReference>
<dbReference type="InterPro" id="IPR036890">
    <property type="entry name" value="HATPase_C_sf"/>
</dbReference>
<evidence type="ECO:0000313" key="16">
    <source>
        <dbReference type="Proteomes" id="UP000051660"/>
    </source>
</evidence>
<dbReference type="RefSeq" id="WP_057857080.1">
    <property type="nucleotide sequence ID" value="NZ_LLYB01000046.1"/>
</dbReference>
<evidence type="ECO:0000256" key="2">
    <source>
        <dbReference type="ARBA" id="ARBA00012438"/>
    </source>
</evidence>
<dbReference type="PRINTS" id="PR00344">
    <property type="entry name" value="BCTRLSENSOR"/>
</dbReference>
<dbReference type="Pfam" id="PF02518">
    <property type="entry name" value="HATPase_c"/>
    <property type="match status" value="1"/>
</dbReference>
<evidence type="ECO:0000259" key="14">
    <source>
        <dbReference type="PROSITE" id="PS50113"/>
    </source>
</evidence>
<sequence>MSVLLSQSFRWFARPLRLAVTALLTVVVATAILGLRYGQERQAANLAQERNRQVLETLERLRAVIADVEAQRRGYLLTLDPQYLKAYGVADEAVRRDAQALQALVAGDPLQSHRAGHLALIVAAKLREVDEIVKTARTYSGPAAMAMIRSLDEIRSQLDQMVDHERFLHVDQEKRSEQLEHRKAWLIATAILIVAVLAGVALALARLEAIRRRKAIAENIALHGDLLARDKKIRYLVDANIVGIIIWEVEGRILEANDEFLRIVGYDREDLTSGRLHRTTLTPPEWRERDARTVAELKRIGTAQPFEKEYLRKDGSRVPVLIGGAMFGEGTSQGVGFVLDLTDRKRAVEALRQSEERFRTLVQFSFDVYWETDTQHRFIHQEFAEDLADAPTPGSEIGKTRWEVPYLEPDEEAWRKHREILDAHLPFRDFELARLGPDGSKRYVSVSGLPVFDEKGGFIGYRGVGRHITERRRAEEALRAMQAELAHANRVTTMGQLSASIAHEVNQPIAATVTNAQAALRWLRARPPNLDEVRYSLDRIVDDGKRAGNVIGGIRALIHKVPPRKDWFGLNEAILEMVALTRSEMFKHGISLQTELATGLPMVEGDRTQLQQVILNLIVNAIEAMDGSDEGARELRINTETEAAGVLVTISDSGPGLDPEDAERVFQAFYTTKAKGMGMGLAICKSMVEAHGGRMWVSANEPRGAVFQFSLPLAREESVPARQVRSNPAA</sequence>
<dbReference type="InterPro" id="IPR035965">
    <property type="entry name" value="PAS-like_dom_sf"/>
</dbReference>
<dbReference type="PANTHER" id="PTHR43304">
    <property type="entry name" value="PHYTOCHROME-LIKE PROTEIN CPH1"/>
    <property type="match status" value="1"/>
</dbReference>
<dbReference type="SUPFAM" id="SSF55874">
    <property type="entry name" value="ATPase domain of HSP90 chaperone/DNA topoisomerase II/histidine kinase"/>
    <property type="match status" value="1"/>
</dbReference>
<evidence type="ECO:0000256" key="9">
    <source>
        <dbReference type="ARBA" id="ARBA00023012"/>
    </source>
</evidence>
<evidence type="ECO:0000256" key="10">
    <source>
        <dbReference type="SAM" id="Coils"/>
    </source>
</evidence>
<dbReference type="CDD" id="cd19410">
    <property type="entry name" value="HK9-like_sensor"/>
    <property type="match status" value="1"/>
</dbReference>
<evidence type="ECO:0000256" key="1">
    <source>
        <dbReference type="ARBA" id="ARBA00000085"/>
    </source>
</evidence>
<feature type="coiled-coil region" evidence="10">
    <location>
        <begin position="464"/>
        <end position="491"/>
    </location>
</feature>
<dbReference type="OrthoDB" id="9789238at2"/>
<dbReference type="EC" id="2.7.13.3" evidence="2"/>
<feature type="domain" description="PAS" evidence="13">
    <location>
        <begin position="229"/>
        <end position="271"/>
    </location>
</feature>
<dbReference type="Pfam" id="PF13426">
    <property type="entry name" value="PAS_9"/>
    <property type="match status" value="1"/>
</dbReference>
<dbReference type="InterPro" id="IPR036097">
    <property type="entry name" value="HisK_dim/P_sf"/>
</dbReference>
<dbReference type="Gene3D" id="1.10.287.130">
    <property type="match status" value="1"/>
</dbReference>